<feature type="region of interest" description="Disordered" evidence="1">
    <location>
        <begin position="1"/>
        <end position="20"/>
    </location>
</feature>
<protein>
    <submittedName>
        <fullName evidence="2">Uncharacterized protein</fullName>
    </submittedName>
</protein>
<proteinExistence type="predicted"/>
<dbReference type="InterPro" id="IPR029055">
    <property type="entry name" value="Ntn_hydrolases_N"/>
</dbReference>
<evidence type="ECO:0000313" key="2">
    <source>
        <dbReference type="EMBL" id="BCL28936.1"/>
    </source>
</evidence>
<dbReference type="OrthoDB" id="9781342at2"/>
<name>A0A7G1P567_9ACTN</name>
<evidence type="ECO:0000256" key="1">
    <source>
        <dbReference type="SAM" id="MobiDB-lite"/>
    </source>
</evidence>
<dbReference type="Proteomes" id="UP000516444">
    <property type="component" value="Chromosome"/>
</dbReference>
<sequence length="55" mass="5980">MGQAIVDELRRRGHEVTVSGPWSQDRLSVVTRDPYNGDLRAAANPRGAQGYAAGR</sequence>
<dbReference type="SUPFAM" id="SSF56235">
    <property type="entry name" value="N-terminal nucleophile aminohydrolases (Ntn hydrolases)"/>
    <property type="match status" value="1"/>
</dbReference>
<accession>A0A7G1P567</accession>
<evidence type="ECO:0000313" key="3">
    <source>
        <dbReference type="Proteomes" id="UP000516444"/>
    </source>
</evidence>
<dbReference type="EMBL" id="AP023440">
    <property type="protein sequence ID" value="BCL28936.1"/>
    <property type="molecule type" value="Genomic_DNA"/>
</dbReference>
<organism evidence="2 3">
    <name type="scientific">Streptomyces aurantiacus</name>
    <dbReference type="NCBI Taxonomy" id="47760"/>
    <lineage>
        <taxon>Bacteria</taxon>
        <taxon>Bacillati</taxon>
        <taxon>Actinomycetota</taxon>
        <taxon>Actinomycetes</taxon>
        <taxon>Kitasatosporales</taxon>
        <taxon>Streptomycetaceae</taxon>
        <taxon>Streptomyces</taxon>
        <taxon>Streptomyces aurantiacus group</taxon>
    </lineage>
</organism>
<dbReference type="InterPro" id="IPR043137">
    <property type="entry name" value="GGT_ssub_C"/>
</dbReference>
<dbReference type="KEGG" id="sgm:GCM10017557_37950"/>
<dbReference type="RefSeq" id="WP_157871145.1">
    <property type="nucleotide sequence ID" value="NZ_AP023440.1"/>
</dbReference>
<dbReference type="Gene3D" id="3.60.20.40">
    <property type="match status" value="1"/>
</dbReference>
<gene>
    <name evidence="2" type="ORF">GCM10017557_37950</name>
</gene>
<reference evidence="2 3" key="1">
    <citation type="journal article" date="2014" name="Int. J. Syst. Evol. Microbiol.">
        <title>Complete genome sequence of Corynebacterium casei LMG S-19264T (=DSM 44701T), isolated from a smear-ripened cheese.</title>
        <authorList>
            <consortium name="US DOE Joint Genome Institute (JGI-PGF)"/>
            <person name="Walter F."/>
            <person name="Albersmeier A."/>
            <person name="Kalinowski J."/>
            <person name="Ruckert C."/>
        </authorList>
    </citation>
    <scope>NUCLEOTIDE SEQUENCE [LARGE SCALE GENOMIC DNA]</scope>
    <source>
        <strain evidence="2 3">JCM 4677</strain>
    </source>
</reference>
<dbReference type="AlphaFoldDB" id="A0A7G1P567"/>
<keyword evidence="3" id="KW-1185">Reference proteome</keyword>